<sequence>MNNLDIVMFKILKAARVRFSDVLVEYFLSFVNLILIRWIGDLKHESGKLLNVVSNVVEHDTLMATIWMIIKSPEKGTRIPMICRHNLKNLRQGHLKESLAGKPPSNIEELLSRAEKHIRVEESTKPEPGSWDLPKVVSQLDSPKQKYYYCIRLPKFPPDAPLVREWAWECPFHSNLILSLLPG</sequence>
<reference evidence="1 2" key="1">
    <citation type="journal article" date="2021" name="Comput. Struct. Biotechnol. J.">
        <title>De novo genome assembly of the potent medicinal plant Rehmannia glutinosa using nanopore technology.</title>
        <authorList>
            <person name="Ma L."/>
            <person name="Dong C."/>
            <person name="Song C."/>
            <person name="Wang X."/>
            <person name="Zheng X."/>
            <person name="Niu Y."/>
            <person name="Chen S."/>
            <person name="Feng W."/>
        </authorList>
    </citation>
    <scope>NUCLEOTIDE SEQUENCE [LARGE SCALE GENOMIC DNA]</scope>
    <source>
        <strain evidence="1">DH-2019</strain>
    </source>
</reference>
<evidence type="ECO:0000313" key="2">
    <source>
        <dbReference type="Proteomes" id="UP001318860"/>
    </source>
</evidence>
<comment type="caution">
    <text evidence="1">The sequence shown here is derived from an EMBL/GenBank/DDBJ whole genome shotgun (WGS) entry which is preliminary data.</text>
</comment>
<name>A0ABR0WVL9_REHGL</name>
<accession>A0ABR0WVL9</accession>
<evidence type="ECO:0000313" key="1">
    <source>
        <dbReference type="EMBL" id="KAK6151001.1"/>
    </source>
</evidence>
<keyword evidence="2" id="KW-1185">Reference proteome</keyword>
<organism evidence="1 2">
    <name type="scientific">Rehmannia glutinosa</name>
    <name type="common">Chinese foxglove</name>
    <dbReference type="NCBI Taxonomy" id="99300"/>
    <lineage>
        <taxon>Eukaryota</taxon>
        <taxon>Viridiplantae</taxon>
        <taxon>Streptophyta</taxon>
        <taxon>Embryophyta</taxon>
        <taxon>Tracheophyta</taxon>
        <taxon>Spermatophyta</taxon>
        <taxon>Magnoliopsida</taxon>
        <taxon>eudicotyledons</taxon>
        <taxon>Gunneridae</taxon>
        <taxon>Pentapetalae</taxon>
        <taxon>asterids</taxon>
        <taxon>lamiids</taxon>
        <taxon>Lamiales</taxon>
        <taxon>Orobanchaceae</taxon>
        <taxon>Rehmannieae</taxon>
        <taxon>Rehmannia</taxon>
    </lineage>
</organism>
<proteinExistence type="predicted"/>
<protein>
    <submittedName>
        <fullName evidence="1">Uncharacterized protein</fullName>
    </submittedName>
</protein>
<gene>
    <name evidence="1" type="ORF">DH2020_015933</name>
</gene>
<dbReference type="EMBL" id="JABTTQ020000008">
    <property type="protein sequence ID" value="KAK6151001.1"/>
    <property type="molecule type" value="Genomic_DNA"/>
</dbReference>
<dbReference type="Proteomes" id="UP001318860">
    <property type="component" value="Unassembled WGS sequence"/>
</dbReference>